<evidence type="ECO:0000256" key="1">
    <source>
        <dbReference type="SAM" id="MobiDB-lite"/>
    </source>
</evidence>
<feature type="compositionally biased region" description="Basic and acidic residues" evidence="1">
    <location>
        <begin position="1"/>
        <end position="14"/>
    </location>
</feature>
<name>A0ABQ8AE51_BRANA</name>
<feature type="region of interest" description="Disordered" evidence="1">
    <location>
        <begin position="1"/>
        <end position="21"/>
    </location>
</feature>
<proteinExistence type="predicted"/>
<organism evidence="2 3">
    <name type="scientific">Brassica napus</name>
    <name type="common">Rape</name>
    <dbReference type="NCBI Taxonomy" id="3708"/>
    <lineage>
        <taxon>Eukaryota</taxon>
        <taxon>Viridiplantae</taxon>
        <taxon>Streptophyta</taxon>
        <taxon>Embryophyta</taxon>
        <taxon>Tracheophyta</taxon>
        <taxon>Spermatophyta</taxon>
        <taxon>Magnoliopsida</taxon>
        <taxon>eudicotyledons</taxon>
        <taxon>Gunneridae</taxon>
        <taxon>Pentapetalae</taxon>
        <taxon>rosids</taxon>
        <taxon>malvids</taxon>
        <taxon>Brassicales</taxon>
        <taxon>Brassicaceae</taxon>
        <taxon>Brassiceae</taxon>
        <taxon>Brassica</taxon>
    </lineage>
</organism>
<accession>A0ABQ8AE51</accession>
<comment type="caution">
    <text evidence="2">The sequence shown here is derived from an EMBL/GenBank/DDBJ whole genome shotgun (WGS) entry which is preliminary data.</text>
</comment>
<dbReference type="Proteomes" id="UP000824890">
    <property type="component" value="Unassembled WGS sequence"/>
</dbReference>
<protein>
    <submittedName>
        <fullName evidence="2">Uncharacterized protein</fullName>
    </submittedName>
</protein>
<dbReference type="EMBL" id="JAGKQM010000013">
    <property type="protein sequence ID" value="KAH0890528.1"/>
    <property type="molecule type" value="Genomic_DNA"/>
</dbReference>
<gene>
    <name evidence="2" type="ORF">HID58_052957</name>
</gene>
<keyword evidence="3" id="KW-1185">Reference proteome</keyword>
<reference evidence="2 3" key="1">
    <citation type="submission" date="2021-05" db="EMBL/GenBank/DDBJ databases">
        <title>Genome Assembly of Synthetic Allotetraploid Brassica napus Reveals Homoeologous Exchanges between Subgenomes.</title>
        <authorList>
            <person name="Davis J.T."/>
        </authorList>
    </citation>
    <scope>NUCLEOTIDE SEQUENCE [LARGE SCALE GENOMIC DNA]</scope>
    <source>
        <strain evidence="3">cv. Da-Ae</strain>
        <tissue evidence="2">Seedling</tissue>
    </source>
</reference>
<evidence type="ECO:0000313" key="2">
    <source>
        <dbReference type="EMBL" id="KAH0890528.1"/>
    </source>
</evidence>
<sequence>MDSFKEINLERMDNEDTMNLEDTDYMSGDELMDQNPDEDEAVAVEDTLMSTSENRRKRGGKCRHSRCWKHFNIIGEKYPDGSNDIHSSSANSAITPTTLTCVMKWILNLWRKLEKKLRKLVKSEFIINFNVLPRVYLIDMRVMN</sequence>
<evidence type="ECO:0000313" key="3">
    <source>
        <dbReference type="Proteomes" id="UP000824890"/>
    </source>
</evidence>